<dbReference type="CDD" id="cd05333">
    <property type="entry name" value="BKR_SDR_c"/>
    <property type="match status" value="1"/>
</dbReference>
<evidence type="ECO:0000313" key="3">
    <source>
        <dbReference type="EMBL" id="RZO28770.1"/>
    </source>
</evidence>
<dbReference type="PANTHER" id="PTHR42879:SF2">
    <property type="entry name" value="3-OXOACYL-[ACYL-CARRIER-PROTEIN] REDUCTASE FABG"/>
    <property type="match status" value="1"/>
</dbReference>
<protein>
    <submittedName>
        <fullName evidence="3">Beta-ketoacyl-ACP reductase</fullName>
    </submittedName>
</protein>
<dbReference type="InterPro" id="IPR036291">
    <property type="entry name" value="NAD(P)-bd_dom_sf"/>
</dbReference>
<accession>A0A520N5K8</accession>
<dbReference type="SUPFAM" id="SSF51735">
    <property type="entry name" value="NAD(P)-binding Rossmann-fold domains"/>
    <property type="match status" value="1"/>
</dbReference>
<reference evidence="3 4" key="1">
    <citation type="submission" date="2019-02" db="EMBL/GenBank/DDBJ databases">
        <title>Prokaryotic population dynamics and viral predation in marine succession experiment using metagenomics: the confinement effect.</title>
        <authorList>
            <person name="Haro-Moreno J.M."/>
            <person name="Rodriguez-Valera F."/>
            <person name="Lopez-Perez M."/>
        </authorList>
    </citation>
    <scope>NUCLEOTIDE SEQUENCE [LARGE SCALE GENOMIC DNA]</scope>
    <source>
        <strain evidence="3">MED-G164</strain>
    </source>
</reference>
<dbReference type="EMBL" id="SHBJ01000008">
    <property type="protein sequence ID" value="RZO28770.1"/>
    <property type="molecule type" value="Genomic_DNA"/>
</dbReference>
<dbReference type="InterPro" id="IPR050259">
    <property type="entry name" value="SDR"/>
</dbReference>
<dbReference type="Pfam" id="PF13561">
    <property type="entry name" value="adh_short_C2"/>
    <property type="match status" value="1"/>
</dbReference>
<dbReference type="PROSITE" id="PS00061">
    <property type="entry name" value="ADH_SHORT"/>
    <property type="match status" value="1"/>
</dbReference>
<dbReference type="Gene3D" id="3.40.50.720">
    <property type="entry name" value="NAD(P)-binding Rossmann-like Domain"/>
    <property type="match status" value="1"/>
</dbReference>
<dbReference type="InterPro" id="IPR002347">
    <property type="entry name" value="SDR_fam"/>
</dbReference>
<comment type="similarity">
    <text evidence="1">Belongs to the short-chain dehydrogenases/reductases (SDR) family.</text>
</comment>
<dbReference type="PRINTS" id="PR00081">
    <property type="entry name" value="GDHRDH"/>
</dbReference>
<dbReference type="AlphaFoldDB" id="A0A520N5K8"/>
<evidence type="ECO:0000256" key="1">
    <source>
        <dbReference type="ARBA" id="ARBA00006484"/>
    </source>
</evidence>
<organism evidence="3 4">
    <name type="scientific">SAR86 cluster bacterium</name>
    <dbReference type="NCBI Taxonomy" id="2030880"/>
    <lineage>
        <taxon>Bacteria</taxon>
        <taxon>Pseudomonadati</taxon>
        <taxon>Pseudomonadota</taxon>
        <taxon>Gammaproteobacteria</taxon>
        <taxon>SAR86 cluster</taxon>
    </lineage>
</organism>
<dbReference type="PANTHER" id="PTHR42879">
    <property type="entry name" value="3-OXOACYL-(ACYL-CARRIER-PROTEIN) REDUCTASE"/>
    <property type="match status" value="1"/>
</dbReference>
<gene>
    <name evidence="3" type="ORF">EVA97_01785</name>
</gene>
<dbReference type="Proteomes" id="UP000315283">
    <property type="component" value="Unassembled WGS sequence"/>
</dbReference>
<dbReference type="InterPro" id="IPR020904">
    <property type="entry name" value="Sc_DH/Rdtase_CS"/>
</dbReference>
<evidence type="ECO:0000256" key="2">
    <source>
        <dbReference type="ARBA" id="ARBA00023002"/>
    </source>
</evidence>
<dbReference type="GO" id="GO:0016491">
    <property type="term" value="F:oxidoreductase activity"/>
    <property type="evidence" value="ECO:0007669"/>
    <property type="project" value="UniProtKB-KW"/>
</dbReference>
<keyword evidence="2" id="KW-0560">Oxidoreductase</keyword>
<dbReference type="FunFam" id="3.40.50.720:FF:000173">
    <property type="entry name" value="3-oxoacyl-[acyl-carrier protein] reductase"/>
    <property type="match status" value="1"/>
</dbReference>
<dbReference type="PRINTS" id="PR00080">
    <property type="entry name" value="SDRFAMILY"/>
</dbReference>
<dbReference type="GO" id="GO:0032787">
    <property type="term" value="P:monocarboxylic acid metabolic process"/>
    <property type="evidence" value="ECO:0007669"/>
    <property type="project" value="UniProtKB-ARBA"/>
</dbReference>
<evidence type="ECO:0000313" key="4">
    <source>
        <dbReference type="Proteomes" id="UP000315283"/>
    </source>
</evidence>
<sequence>MIKGNVFVSGASRGIGKNIATLFSNNGFKVIGTSRNEFSIDGCDDNFIPLKLDITSRKNINDCFNYLKDKNLLPNILINNAGITADQIFMRMKDEDWDNVIETNLTGTFNLSKIFIKNMIKNKNGRIINISSVSGLMGNPGQVNYASSKAALSGFTKSLAKEVGSRNITVNSVAPGYIDTDMTSFLDADAKEKIINNIPLGRIGIASDVSELVMFLASDEASYITGQTISVDGGLLMY</sequence>
<dbReference type="NCBIfam" id="NF009466">
    <property type="entry name" value="PRK12826.1-2"/>
    <property type="match status" value="1"/>
</dbReference>
<comment type="caution">
    <text evidence="3">The sequence shown here is derived from an EMBL/GenBank/DDBJ whole genome shotgun (WGS) entry which is preliminary data.</text>
</comment>
<name>A0A520N5K8_9GAMM</name>
<proteinExistence type="inferred from homology"/>